<keyword evidence="1" id="KW-0472">Membrane</keyword>
<dbReference type="GeneTree" id="ENSGT01150000287143"/>
<feature type="transmembrane region" description="Helical" evidence="1">
    <location>
        <begin position="192"/>
        <end position="215"/>
    </location>
</feature>
<evidence type="ECO:0000256" key="1">
    <source>
        <dbReference type="SAM" id="Phobius"/>
    </source>
</evidence>
<proteinExistence type="predicted"/>
<sequence>MEFLQEEVSALQSKLVLVTEENVALRANVEDLVSRSKRQNIRVVGLPEDIEGKDARQFMTELFTEVAGDALPSPPEFDCAHLRPNPRHGQNPRPIIVRFHCYVEKEAVLKFVKSSKEITFKVHRIKLYEDFCVSVTNRRTAFNNIKGLLYKRGVHFGMIYPARLCVSYNNAEHYFDAPEAAEKFYHQNFAEYQILTLITLFLEGTLTVLLIIILINLRLNHLLFLLCPGL</sequence>
<evidence type="ECO:0008006" key="4">
    <source>
        <dbReference type="Google" id="ProtNLM"/>
    </source>
</evidence>
<reference evidence="2" key="2">
    <citation type="submission" date="2020-02" db="EMBL/GenBank/DDBJ databases">
        <title>Esox lucius (northern pike) genome, fEsoLuc1, primary haplotype.</title>
        <authorList>
            <person name="Myers G."/>
            <person name="Karagic N."/>
            <person name="Meyer A."/>
            <person name="Pippel M."/>
            <person name="Reichard M."/>
            <person name="Winkler S."/>
            <person name="Tracey A."/>
            <person name="Sims Y."/>
            <person name="Howe K."/>
            <person name="Rhie A."/>
            <person name="Formenti G."/>
            <person name="Durbin R."/>
            <person name="Fedrigo O."/>
            <person name="Jarvis E.D."/>
        </authorList>
    </citation>
    <scope>NUCLEOTIDE SEQUENCE [LARGE SCALE GENOMIC DNA]</scope>
</reference>
<reference evidence="2" key="3">
    <citation type="submission" date="2025-08" db="UniProtKB">
        <authorList>
            <consortium name="Ensembl"/>
        </authorList>
    </citation>
    <scope>IDENTIFICATION</scope>
</reference>
<keyword evidence="1" id="KW-1133">Transmembrane helix</keyword>
<evidence type="ECO:0000313" key="2">
    <source>
        <dbReference type="Ensembl" id="ENSELUP00000069281.2"/>
    </source>
</evidence>
<dbReference type="InterPro" id="IPR004244">
    <property type="entry name" value="Transposase_22"/>
</dbReference>
<dbReference type="PANTHER" id="PTHR11505">
    <property type="entry name" value="L1 TRANSPOSABLE ELEMENT-RELATED"/>
    <property type="match status" value="1"/>
</dbReference>
<accession>A0A6Q2YUR6</accession>
<dbReference type="InParanoid" id="A0A6Q2YUR6"/>
<dbReference type="Proteomes" id="UP000265140">
    <property type="component" value="Chromosome 21"/>
</dbReference>
<reference evidence="3" key="1">
    <citation type="journal article" date="2014" name="PLoS ONE">
        <title>The genome and linkage map of the northern pike (Esox lucius): conserved synteny revealed between the salmonid sister group and the Neoteleostei.</title>
        <authorList>
            <person name="Rondeau E.B."/>
            <person name="Minkley D.R."/>
            <person name="Leong J.S."/>
            <person name="Messmer A.M."/>
            <person name="Jantzen J.R."/>
            <person name="von Schalburg K.R."/>
            <person name="Lemon C."/>
            <person name="Bird N.H."/>
            <person name="Koop B.F."/>
        </authorList>
    </citation>
    <scope>NUCLEOTIDE SEQUENCE</scope>
</reference>
<dbReference type="AlphaFoldDB" id="A0A6Q2YUR6"/>
<protein>
    <recommendedName>
        <fullName evidence="4">L1 transposable element RRM domain-containing protein</fullName>
    </recommendedName>
</protein>
<name>A0A6Q2YUR6_ESOLU</name>
<reference evidence="2" key="4">
    <citation type="submission" date="2025-09" db="UniProtKB">
        <authorList>
            <consortium name="Ensembl"/>
        </authorList>
    </citation>
    <scope>IDENTIFICATION</scope>
</reference>
<dbReference type="Ensembl" id="ENSELUT00000081937.2">
    <property type="protein sequence ID" value="ENSELUP00000069281.2"/>
    <property type="gene ID" value="ENSELUG00000032490.2"/>
</dbReference>
<keyword evidence="3" id="KW-1185">Reference proteome</keyword>
<dbReference type="Bgee" id="ENSELUG00000032490">
    <property type="expression patterns" value="Expressed in mesonephros and 1 other cell type or tissue"/>
</dbReference>
<organism evidence="2 3">
    <name type="scientific">Esox lucius</name>
    <name type="common">Northern pike</name>
    <dbReference type="NCBI Taxonomy" id="8010"/>
    <lineage>
        <taxon>Eukaryota</taxon>
        <taxon>Metazoa</taxon>
        <taxon>Chordata</taxon>
        <taxon>Craniata</taxon>
        <taxon>Vertebrata</taxon>
        <taxon>Euteleostomi</taxon>
        <taxon>Actinopterygii</taxon>
        <taxon>Neopterygii</taxon>
        <taxon>Teleostei</taxon>
        <taxon>Protacanthopterygii</taxon>
        <taxon>Esociformes</taxon>
        <taxon>Esocidae</taxon>
        <taxon>Esox</taxon>
    </lineage>
</organism>
<keyword evidence="1" id="KW-0812">Transmembrane</keyword>
<evidence type="ECO:0000313" key="3">
    <source>
        <dbReference type="Proteomes" id="UP000265140"/>
    </source>
</evidence>
<dbReference type="OMA" id="NTEHYFD"/>
<dbReference type="Gene3D" id="3.30.70.1820">
    <property type="entry name" value="L1 transposable element, RRM domain"/>
    <property type="match status" value="1"/>
</dbReference>